<dbReference type="EMBL" id="MN739093">
    <property type="protein sequence ID" value="QHS88107.1"/>
    <property type="molecule type" value="Genomic_DNA"/>
</dbReference>
<organism evidence="1">
    <name type="scientific">viral metagenome</name>
    <dbReference type="NCBI Taxonomy" id="1070528"/>
    <lineage>
        <taxon>unclassified sequences</taxon>
        <taxon>metagenomes</taxon>
        <taxon>organismal metagenomes</taxon>
    </lineage>
</organism>
<dbReference type="AlphaFoldDB" id="A0A6C0B7A9"/>
<proteinExistence type="predicted"/>
<protein>
    <submittedName>
        <fullName evidence="1">Uncharacterized protein</fullName>
    </submittedName>
</protein>
<evidence type="ECO:0000313" key="1">
    <source>
        <dbReference type="EMBL" id="QHS88107.1"/>
    </source>
</evidence>
<accession>A0A6C0B7A9</accession>
<name>A0A6C0B7A9_9ZZZZ</name>
<reference evidence="1" key="1">
    <citation type="journal article" date="2020" name="Nature">
        <title>Giant virus diversity and host interactions through global metagenomics.</title>
        <authorList>
            <person name="Schulz F."/>
            <person name="Roux S."/>
            <person name="Paez-Espino D."/>
            <person name="Jungbluth S."/>
            <person name="Walsh D.A."/>
            <person name="Denef V.J."/>
            <person name="McMahon K.D."/>
            <person name="Konstantinidis K.T."/>
            <person name="Eloe-Fadrosh E.A."/>
            <person name="Kyrpides N.C."/>
            <person name="Woyke T."/>
        </authorList>
    </citation>
    <scope>NUCLEOTIDE SEQUENCE</scope>
    <source>
        <strain evidence="1">GVMAG-M-3300010158-13</strain>
    </source>
</reference>
<sequence length="167" mass="20072">MEIQMSDFDMHHVYKKRASVLNKCHVIQIRSFNDQKICSCIYDNDTLYDLYKKSYETLFRNCGELRVEKYRQVRDFIPNEQYHVIHDIVLVDKKDNILSVPCDKNILFGDFKRANERYFIPCSRVPVLSVYKIYIVDNEAIEHFIKKRENQPPSVVEKIRRLLRCAF</sequence>